<dbReference type="Proteomes" id="UP001204144">
    <property type="component" value="Unassembled WGS sequence"/>
</dbReference>
<reference evidence="4 5" key="1">
    <citation type="submission" date="2018-11" db="EMBL/GenBank/DDBJ databases">
        <title>Novel bacteria species description.</title>
        <authorList>
            <person name="Han J.-H."/>
        </authorList>
    </citation>
    <scope>NUCLEOTIDE SEQUENCE [LARGE SCALE GENOMIC DNA]</scope>
    <source>
        <strain evidence="4 5">KCTC23259</strain>
    </source>
</reference>
<gene>
    <name evidence="4" type="ORF">EGI31_03620</name>
</gene>
<comment type="caution">
    <text evidence="4">The sequence shown here is derived from an EMBL/GenBank/DDBJ whole genome shotgun (WGS) entry which is preliminary data.</text>
</comment>
<organism evidence="4 5">
    <name type="scientific">Lacihabitans soyangensis</name>
    <dbReference type="NCBI Taxonomy" id="869394"/>
    <lineage>
        <taxon>Bacteria</taxon>
        <taxon>Pseudomonadati</taxon>
        <taxon>Bacteroidota</taxon>
        <taxon>Cytophagia</taxon>
        <taxon>Cytophagales</taxon>
        <taxon>Leadbetterellaceae</taxon>
        <taxon>Lacihabitans</taxon>
    </lineage>
</organism>
<proteinExistence type="inferred from homology"/>
<dbReference type="AlphaFoldDB" id="A0AAE3H359"/>
<evidence type="ECO:0000313" key="4">
    <source>
        <dbReference type="EMBL" id="MCP9762030.1"/>
    </source>
</evidence>
<evidence type="ECO:0000256" key="1">
    <source>
        <dbReference type="ARBA" id="ARBA00006432"/>
    </source>
</evidence>
<evidence type="ECO:0000256" key="2">
    <source>
        <dbReference type="ARBA" id="ARBA00022598"/>
    </source>
</evidence>
<evidence type="ECO:0000313" key="5">
    <source>
        <dbReference type="Proteomes" id="UP001204144"/>
    </source>
</evidence>
<name>A0AAE3H359_9BACT</name>
<evidence type="ECO:0000259" key="3">
    <source>
        <dbReference type="Pfam" id="PF00501"/>
    </source>
</evidence>
<protein>
    <recommendedName>
        <fullName evidence="3">AMP-dependent synthetase/ligase domain-containing protein</fullName>
    </recommendedName>
</protein>
<dbReference type="Gene3D" id="3.30.300.30">
    <property type="match status" value="1"/>
</dbReference>
<accession>A0AAE3H359</accession>
<dbReference type="SUPFAM" id="SSF56801">
    <property type="entry name" value="Acetyl-CoA synthetase-like"/>
    <property type="match status" value="1"/>
</dbReference>
<dbReference type="InterPro" id="IPR045851">
    <property type="entry name" value="AMP-bd_C_sf"/>
</dbReference>
<keyword evidence="2" id="KW-0436">Ligase</keyword>
<dbReference type="InterPro" id="IPR000873">
    <property type="entry name" value="AMP-dep_synth/lig_dom"/>
</dbReference>
<dbReference type="Gene3D" id="3.40.50.12780">
    <property type="entry name" value="N-terminal domain of ligase-like"/>
    <property type="match status" value="1"/>
</dbReference>
<dbReference type="EMBL" id="RJUF01000005">
    <property type="protein sequence ID" value="MCP9762030.1"/>
    <property type="molecule type" value="Genomic_DNA"/>
</dbReference>
<dbReference type="Pfam" id="PF00501">
    <property type="entry name" value="AMP-binding"/>
    <property type="match status" value="1"/>
</dbReference>
<dbReference type="PANTHER" id="PTHR43201">
    <property type="entry name" value="ACYL-COA SYNTHETASE"/>
    <property type="match status" value="1"/>
</dbReference>
<feature type="domain" description="AMP-dependent synthetase/ligase" evidence="3">
    <location>
        <begin position="41"/>
        <end position="202"/>
    </location>
</feature>
<dbReference type="GO" id="GO:0031956">
    <property type="term" value="F:medium-chain fatty acid-CoA ligase activity"/>
    <property type="evidence" value="ECO:0007669"/>
    <property type="project" value="TreeGrafter"/>
</dbReference>
<dbReference type="RefSeq" id="WP_255035781.1">
    <property type="nucleotide sequence ID" value="NZ_RJUF01000005.1"/>
</dbReference>
<dbReference type="GO" id="GO:0006631">
    <property type="term" value="P:fatty acid metabolic process"/>
    <property type="evidence" value="ECO:0007669"/>
    <property type="project" value="TreeGrafter"/>
</dbReference>
<comment type="similarity">
    <text evidence="1">Belongs to the ATP-dependent AMP-binding enzyme family.</text>
</comment>
<sequence length="351" mass="40034">MLYFSKEGELINTENGNLYYKKAMQILDDWNFGKTEFEIKTSGSTGIPKTIQLKRELIKASVEMTQEAFGLYDGHLFFCCLNIENIAGLMMLLRSQQLKGELMLVEPSSDPLEKLGNLDYLFSDNRGRNVFAFVPLQLQKLLENEKYIQILKTAKTILVGGAAMNAELKAKIAELYLPVYETYGMTETISHIAIKNIRLEEDAFKTLEGVEIKLNDSGCLMIKAPTTNFEWISTNDIVEIIDSKTFRLIGRFDNIINSGGVKIQLEEVERKIEENLKIGNRYFCYGMPDEKLGQKLVLIVESKEMSISKEQLSTILSKFEVPKEIYFVEKFSETSSSKVDKRKTIDEILNS</sequence>
<dbReference type="InterPro" id="IPR042099">
    <property type="entry name" value="ANL_N_sf"/>
</dbReference>
<dbReference type="PANTHER" id="PTHR43201:SF5">
    <property type="entry name" value="MEDIUM-CHAIN ACYL-COA LIGASE ACSF2, MITOCHONDRIAL"/>
    <property type="match status" value="1"/>
</dbReference>
<keyword evidence="5" id="KW-1185">Reference proteome</keyword>